<dbReference type="SUPFAM" id="SSF47413">
    <property type="entry name" value="lambda repressor-like DNA-binding domains"/>
    <property type="match status" value="1"/>
</dbReference>
<dbReference type="InterPro" id="IPR001387">
    <property type="entry name" value="Cro/C1-type_HTH"/>
</dbReference>
<dbReference type="AlphaFoldDB" id="A0AAE3WKL1"/>
<organism evidence="2 3">
    <name type="scientific">Bacillus pumilus</name>
    <name type="common">Bacillus mesentericus</name>
    <dbReference type="NCBI Taxonomy" id="1408"/>
    <lineage>
        <taxon>Bacteria</taxon>
        <taxon>Bacillati</taxon>
        <taxon>Bacillota</taxon>
        <taxon>Bacilli</taxon>
        <taxon>Bacillales</taxon>
        <taxon>Bacillaceae</taxon>
        <taxon>Bacillus</taxon>
    </lineage>
</organism>
<dbReference type="RefSeq" id="WP_309415828.1">
    <property type="nucleotide sequence ID" value="NZ_CP187659.1"/>
</dbReference>
<sequence length="75" mass="8654">MGKRINVRPRLKELMKADGWTQTRLSEASGVPQGSISRFDTNSRHEDWQVVAIMKAGGWKYEDLFEIEDEGKDEK</sequence>
<evidence type="ECO:0000313" key="2">
    <source>
        <dbReference type="EMBL" id="MDR4250725.1"/>
    </source>
</evidence>
<name>A0AAE3WKL1_BACPU</name>
<proteinExistence type="predicted"/>
<accession>A0AAE3WKL1</accession>
<dbReference type="EMBL" id="VKQA01000002">
    <property type="protein sequence ID" value="MDR4250725.1"/>
    <property type="molecule type" value="Genomic_DNA"/>
</dbReference>
<gene>
    <name evidence="2" type="ORF">FO508_10250</name>
</gene>
<dbReference type="GO" id="GO:0003677">
    <property type="term" value="F:DNA binding"/>
    <property type="evidence" value="ECO:0007669"/>
    <property type="project" value="InterPro"/>
</dbReference>
<reference evidence="2" key="1">
    <citation type="submission" date="2019-07" db="EMBL/GenBank/DDBJ databases">
        <title>Phylogenomic Reclassification of ATCC Bacillus Strains and Various Taxa within the Genus Bacillus.</title>
        <authorList>
            <person name="Riojas M.A."/>
            <person name="Frank A.M."/>
            <person name="Fenn S.L."/>
            <person name="King S."/>
            <person name="Brower S."/>
            <person name="Hazbon M.H."/>
        </authorList>
    </citation>
    <scope>NUCLEOTIDE SEQUENCE</scope>
    <source>
        <strain evidence="2">ATCC 27142</strain>
    </source>
</reference>
<protein>
    <submittedName>
        <fullName evidence="2">Helix-turn-helix transcriptional regulator</fullName>
    </submittedName>
</protein>
<feature type="domain" description="HTH cro/C1-type" evidence="1">
    <location>
        <begin position="11"/>
        <end position="38"/>
    </location>
</feature>
<dbReference type="Proteomes" id="UP001182042">
    <property type="component" value="Unassembled WGS sequence"/>
</dbReference>
<comment type="caution">
    <text evidence="2">The sequence shown here is derived from an EMBL/GenBank/DDBJ whole genome shotgun (WGS) entry which is preliminary data.</text>
</comment>
<evidence type="ECO:0000313" key="3">
    <source>
        <dbReference type="Proteomes" id="UP001182042"/>
    </source>
</evidence>
<dbReference type="CDD" id="cd00093">
    <property type="entry name" value="HTH_XRE"/>
    <property type="match status" value="1"/>
</dbReference>
<dbReference type="InterPro" id="IPR010982">
    <property type="entry name" value="Lambda_DNA-bd_dom_sf"/>
</dbReference>
<evidence type="ECO:0000259" key="1">
    <source>
        <dbReference type="PROSITE" id="PS50943"/>
    </source>
</evidence>
<dbReference type="PROSITE" id="PS50943">
    <property type="entry name" value="HTH_CROC1"/>
    <property type="match status" value="1"/>
</dbReference>
<dbReference type="Gene3D" id="1.10.260.40">
    <property type="entry name" value="lambda repressor-like DNA-binding domains"/>
    <property type="match status" value="1"/>
</dbReference>